<evidence type="ECO:0000256" key="8">
    <source>
        <dbReference type="ARBA" id="ARBA00022741"/>
    </source>
</evidence>
<evidence type="ECO:0000256" key="11">
    <source>
        <dbReference type="ARBA" id="ARBA00022989"/>
    </source>
</evidence>
<feature type="transmembrane region" description="Helical" evidence="14">
    <location>
        <begin position="15"/>
        <end position="35"/>
    </location>
</feature>
<dbReference type="InterPro" id="IPR010559">
    <property type="entry name" value="Sig_transdc_His_kin_internal"/>
</dbReference>
<evidence type="ECO:0000256" key="9">
    <source>
        <dbReference type="ARBA" id="ARBA00022777"/>
    </source>
</evidence>
<keyword evidence="13 14" id="KW-0472">Membrane</keyword>
<evidence type="ECO:0000259" key="15">
    <source>
        <dbReference type="PROSITE" id="PS50109"/>
    </source>
</evidence>
<evidence type="ECO:0000256" key="4">
    <source>
        <dbReference type="ARBA" id="ARBA00022475"/>
    </source>
</evidence>
<keyword evidence="4" id="KW-1003">Cell membrane</keyword>
<proteinExistence type="predicted"/>
<keyword evidence="11 14" id="KW-1133">Transmembrane helix</keyword>
<dbReference type="SMART" id="SM00387">
    <property type="entry name" value="HATPase_c"/>
    <property type="match status" value="1"/>
</dbReference>
<sequence length="584" mass="66003">MNSFFAKMNTLRNQILFVFIIVMVIVLLIVSFLTFKTVSSLLQNNAEAQIQQVAVEASGRFDSLYEQINMVSKLVITNDNTQKILLRKFYDNPVSYNDRQKLKGIVYTLMGNADGISSFELYTNMLERILPLDDTPLSMRIPNEWVAKANEAKGQLVWIGEDPNDHNYFLAIRRTNLIDYYYTNGGYLLVSIDRSYFQFANQRLVNGTRPYSILLGEDNTPIISNYNGSLEEVLNSKESTVTLDNTDYIMTKQKSSETGWTVVILTPVSALMVGSNALKIGIVFSGLIGLGIFVICSVLLSTMITKPINRLTKTMQQASEGSLTMNPGFSAVSEINELNSTYNQLVKETNHLIKMVYQKEITRSHSELKALQAQINPHFLFNALDALHWSLEDNGQGELAEHVVAMSNLFRYTITKPSDDDWVFIKDEIQHIKDYMEIMKMRFGDRLNCHISLSPEWDYVRIPKLLIQPLVENAILHGAGNKIGDCTITVTVEPTRNEEFLRISVRDDGPGIEEQKLADIISSMEKGGVQSGFGKGMAISNVYKRLQLYYQEGERNLLTIESKINQGTLISFEIPIHGGRENVC</sequence>
<dbReference type="Pfam" id="PF06580">
    <property type="entry name" value="His_kinase"/>
    <property type="match status" value="1"/>
</dbReference>
<dbReference type="PROSITE" id="PS50885">
    <property type="entry name" value="HAMP"/>
    <property type="match status" value="1"/>
</dbReference>
<dbReference type="PROSITE" id="PS50109">
    <property type="entry name" value="HIS_KIN"/>
    <property type="match status" value="1"/>
</dbReference>
<comment type="catalytic activity">
    <reaction evidence="1">
        <text>ATP + protein L-histidine = ADP + protein N-phospho-L-histidine.</text>
        <dbReference type="EC" id="2.7.13.3"/>
    </reaction>
</comment>
<organism evidence="17 18">
    <name type="scientific">Paenibacillus haidiansis</name>
    <dbReference type="NCBI Taxonomy" id="1574488"/>
    <lineage>
        <taxon>Bacteria</taxon>
        <taxon>Bacillati</taxon>
        <taxon>Bacillota</taxon>
        <taxon>Bacilli</taxon>
        <taxon>Bacillales</taxon>
        <taxon>Paenibacillaceae</taxon>
        <taxon>Paenibacillus</taxon>
    </lineage>
</organism>
<dbReference type="PANTHER" id="PTHR34220:SF11">
    <property type="entry name" value="SENSOR PROTEIN KINASE HPTS"/>
    <property type="match status" value="1"/>
</dbReference>
<comment type="caution">
    <text evidence="17">The sequence shown here is derived from an EMBL/GenBank/DDBJ whole genome shotgun (WGS) entry which is preliminary data.</text>
</comment>
<dbReference type="InterPro" id="IPR003594">
    <property type="entry name" value="HATPase_dom"/>
</dbReference>
<evidence type="ECO:0000313" key="18">
    <source>
        <dbReference type="Proteomes" id="UP001306950"/>
    </source>
</evidence>
<dbReference type="Pfam" id="PF00672">
    <property type="entry name" value="HAMP"/>
    <property type="match status" value="1"/>
</dbReference>
<feature type="transmembrane region" description="Helical" evidence="14">
    <location>
        <begin position="284"/>
        <end position="305"/>
    </location>
</feature>
<dbReference type="Proteomes" id="UP001306950">
    <property type="component" value="Unassembled WGS sequence"/>
</dbReference>
<evidence type="ECO:0000256" key="13">
    <source>
        <dbReference type="ARBA" id="ARBA00023136"/>
    </source>
</evidence>
<keyword evidence="8" id="KW-0547">Nucleotide-binding</keyword>
<evidence type="ECO:0000256" key="5">
    <source>
        <dbReference type="ARBA" id="ARBA00022553"/>
    </source>
</evidence>
<evidence type="ECO:0000256" key="6">
    <source>
        <dbReference type="ARBA" id="ARBA00022679"/>
    </source>
</evidence>
<feature type="domain" description="HAMP" evidence="16">
    <location>
        <begin position="302"/>
        <end position="354"/>
    </location>
</feature>
<keyword evidence="18" id="KW-1185">Reference proteome</keyword>
<dbReference type="PANTHER" id="PTHR34220">
    <property type="entry name" value="SENSOR HISTIDINE KINASE YPDA"/>
    <property type="match status" value="1"/>
</dbReference>
<dbReference type="SMART" id="SM00304">
    <property type="entry name" value="HAMP"/>
    <property type="match status" value="1"/>
</dbReference>
<dbReference type="SUPFAM" id="SSF55874">
    <property type="entry name" value="ATPase domain of HSP90 chaperone/DNA topoisomerase II/histidine kinase"/>
    <property type="match status" value="1"/>
</dbReference>
<evidence type="ECO:0000256" key="14">
    <source>
        <dbReference type="SAM" id="Phobius"/>
    </source>
</evidence>
<dbReference type="Pfam" id="PF02518">
    <property type="entry name" value="HATPase_c"/>
    <property type="match status" value="1"/>
</dbReference>
<comment type="subcellular location">
    <subcellularLocation>
        <location evidence="2">Cell membrane</location>
        <topology evidence="2">Multi-pass membrane protein</topology>
    </subcellularLocation>
</comment>
<keyword evidence="10" id="KW-0067">ATP-binding</keyword>
<keyword evidence="7 14" id="KW-0812">Transmembrane</keyword>
<dbReference type="InterPro" id="IPR003660">
    <property type="entry name" value="HAMP_dom"/>
</dbReference>
<dbReference type="Gene3D" id="6.10.340.10">
    <property type="match status" value="1"/>
</dbReference>
<name>A0ABU7VU44_9BACL</name>
<dbReference type="EMBL" id="JAZHPZ010000004">
    <property type="protein sequence ID" value="MEF2966449.1"/>
    <property type="molecule type" value="Genomic_DNA"/>
</dbReference>
<reference evidence="17 18" key="1">
    <citation type="submission" date="2024-02" db="EMBL/GenBank/DDBJ databases">
        <title>A nitrogen-fixing paenibacillus bacterium.</title>
        <authorList>
            <person name="Zhang W.L."/>
            <person name="Chen S.F."/>
        </authorList>
    </citation>
    <scope>NUCLEOTIDE SEQUENCE [LARGE SCALE GENOMIC DNA]</scope>
    <source>
        <strain evidence="17 18">M1</strain>
    </source>
</reference>
<dbReference type="RefSeq" id="WP_331846662.1">
    <property type="nucleotide sequence ID" value="NZ_JAZHPZ010000004.1"/>
</dbReference>
<dbReference type="Gene3D" id="3.30.565.10">
    <property type="entry name" value="Histidine kinase-like ATPase, C-terminal domain"/>
    <property type="match status" value="1"/>
</dbReference>
<keyword evidence="12" id="KW-0902">Two-component regulatory system</keyword>
<evidence type="ECO:0000256" key="10">
    <source>
        <dbReference type="ARBA" id="ARBA00022840"/>
    </source>
</evidence>
<accession>A0ABU7VU44</accession>
<evidence type="ECO:0000256" key="7">
    <source>
        <dbReference type="ARBA" id="ARBA00022692"/>
    </source>
</evidence>
<evidence type="ECO:0000256" key="2">
    <source>
        <dbReference type="ARBA" id="ARBA00004651"/>
    </source>
</evidence>
<evidence type="ECO:0000256" key="12">
    <source>
        <dbReference type="ARBA" id="ARBA00023012"/>
    </source>
</evidence>
<evidence type="ECO:0000313" key="17">
    <source>
        <dbReference type="EMBL" id="MEF2966449.1"/>
    </source>
</evidence>
<evidence type="ECO:0000259" key="16">
    <source>
        <dbReference type="PROSITE" id="PS50885"/>
    </source>
</evidence>
<feature type="transmembrane region" description="Helical" evidence="14">
    <location>
        <begin position="259"/>
        <end position="278"/>
    </location>
</feature>
<gene>
    <name evidence="17" type="ORF">V3851_11465</name>
</gene>
<dbReference type="GO" id="GO:0004673">
    <property type="term" value="F:protein histidine kinase activity"/>
    <property type="evidence" value="ECO:0007669"/>
    <property type="project" value="UniProtKB-EC"/>
</dbReference>
<dbReference type="InterPro" id="IPR036890">
    <property type="entry name" value="HATPase_C_sf"/>
</dbReference>
<evidence type="ECO:0000256" key="1">
    <source>
        <dbReference type="ARBA" id="ARBA00000085"/>
    </source>
</evidence>
<evidence type="ECO:0000256" key="3">
    <source>
        <dbReference type="ARBA" id="ARBA00012438"/>
    </source>
</evidence>
<dbReference type="InterPro" id="IPR005467">
    <property type="entry name" value="His_kinase_dom"/>
</dbReference>
<feature type="domain" description="Histidine kinase" evidence="15">
    <location>
        <begin position="466"/>
        <end position="578"/>
    </location>
</feature>
<dbReference type="EC" id="2.7.13.3" evidence="3"/>
<protein>
    <recommendedName>
        <fullName evidence="3">histidine kinase</fullName>
        <ecNumber evidence="3">2.7.13.3</ecNumber>
    </recommendedName>
</protein>
<keyword evidence="5" id="KW-0597">Phosphoprotein</keyword>
<keyword evidence="9 17" id="KW-0418">Kinase</keyword>
<dbReference type="InterPro" id="IPR050640">
    <property type="entry name" value="Bact_2-comp_sensor_kinase"/>
</dbReference>
<keyword evidence="6 17" id="KW-0808">Transferase</keyword>